<accession>A0A510JLB7</accession>
<dbReference type="Proteomes" id="UP000321892">
    <property type="component" value="Chromosome"/>
</dbReference>
<evidence type="ECO:0000313" key="2">
    <source>
        <dbReference type="EMBL" id="BBM38593.1"/>
    </source>
</evidence>
<sequence>MSESEIGNHFFFQMGFSIDIIFNSLILNGFEYILKILGFIRCQISL</sequence>
<name>A0A510JLB7_9FUSO</name>
<keyword evidence="3" id="KW-1185">Reference proteome</keyword>
<dbReference type="EMBL" id="AP019823">
    <property type="protein sequence ID" value="BBM38593.1"/>
    <property type="molecule type" value="Genomic_DNA"/>
</dbReference>
<proteinExistence type="predicted"/>
<keyword evidence="1" id="KW-0812">Transmembrane</keyword>
<keyword evidence="1" id="KW-0472">Membrane</keyword>
<evidence type="ECO:0000313" key="3">
    <source>
        <dbReference type="Proteomes" id="UP000321892"/>
    </source>
</evidence>
<organism evidence="2 3">
    <name type="scientific">Leptotrichia hofstadii</name>
    <dbReference type="NCBI Taxonomy" id="157688"/>
    <lineage>
        <taxon>Bacteria</taxon>
        <taxon>Fusobacteriati</taxon>
        <taxon>Fusobacteriota</taxon>
        <taxon>Fusobacteriia</taxon>
        <taxon>Fusobacteriales</taxon>
        <taxon>Leptotrichiaceae</taxon>
        <taxon>Leptotrichia</taxon>
    </lineage>
</organism>
<gene>
    <name evidence="2" type="ORF">JCM16775_1302</name>
</gene>
<reference evidence="2 3" key="1">
    <citation type="submission" date="2019-07" db="EMBL/GenBank/DDBJ databases">
        <title>Complete Genome Sequence of Leptotrichia hofstadii Strain JCM16775.</title>
        <authorList>
            <person name="Watanabe S."/>
            <person name="Cui L."/>
        </authorList>
    </citation>
    <scope>NUCLEOTIDE SEQUENCE [LARGE SCALE GENOMIC DNA]</scope>
    <source>
        <strain evidence="2 3">JCM16775</strain>
    </source>
</reference>
<protein>
    <submittedName>
        <fullName evidence="2">Uncharacterized protein</fullName>
    </submittedName>
</protein>
<feature type="transmembrane region" description="Helical" evidence="1">
    <location>
        <begin position="20"/>
        <end position="40"/>
    </location>
</feature>
<evidence type="ECO:0000256" key="1">
    <source>
        <dbReference type="SAM" id="Phobius"/>
    </source>
</evidence>
<dbReference type="AlphaFoldDB" id="A0A510JLB7"/>
<dbReference type="KEGG" id="lhf:JCM16775_1302"/>
<keyword evidence="1" id="KW-1133">Transmembrane helix</keyword>